<dbReference type="Proteomes" id="UP000674318">
    <property type="component" value="Unassembled WGS sequence"/>
</dbReference>
<dbReference type="AlphaFoldDB" id="A0A836INL3"/>
<reference evidence="1 2" key="1">
    <citation type="submission" date="2021-02" db="EMBL/GenBank/DDBJ databases">
        <title>Porcisia hertigi Genome sequencing and assembly.</title>
        <authorList>
            <person name="Almutairi H."/>
            <person name="Gatherer D."/>
        </authorList>
    </citation>
    <scope>NUCLEOTIDE SEQUENCE [LARGE SCALE GENOMIC DNA]</scope>
    <source>
        <strain evidence="1 2">C119</strain>
    </source>
</reference>
<protein>
    <submittedName>
        <fullName evidence="1">Uncharacterized protein</fullName>
    </submittedName>
</protein>
<dbReference type="SUPFAM" id="SSF116846">
    <property type="entry name" value="MIT domain"/>
    <property type="match status" value="1"/>
</dbReference>
<organism evidence="1 2">
    <name type="scientific">Porcisia hertigi</name>
    <dbReference type="NCBI Taxonomy" id="2761500"/>
    <lineage>
        <taxon>Eukaryota</taxon>
        <taxon>Discoba</taxon>
        <taxon>Euglenozoa</taxon>
        <taxon>Kinetoplastea</taxon>
        <taxon>Metakinetoplastina</taxon>
        <taxon>Trypanosomatida</taxon>
        <taxon>Trypanosomatidae</taxon>
        <taxon>Leishmaniinae</taxon>
        <taxon>Porcisia</taxon>
    </lineage>
</organism>
<name>A0A836INL3_9TRYP</name>
<proteinExistence type="predicted"/>
<accession>A0A836INL3</accession>
<dbReference type="OrthoDB" id="2245455at2759"/>
<dbReference type="PANTHER" id="PTHR37327">
    <property type="entry name" value="CHROMOSOME 1, WHOLE GENOME SHOTGUN SEQUENCE"/>
    <property type="match status" value="1"/>
</dbReference>
<dbReference type="RefSeq" id="XP_067756373.1">
    <property type="nucleotide sequence ID" value="XM_067900189.1"/>
</dbReference>
<dbReference type="InterPro" id="IPR036181">
    <property type="entry name" value="MIT_dom_sf"/>
</dbReference>
<gene>
    <name evidence="1" type="ORF">JKF63_04196</name>
</gene>
<evidence type="ECO:0000313" key="2">
    <source>
        <dbReference type="Proteomes" id="UP000674318"/>
    </source>
</evidence>
<sequence length="328" mass="37454">METTIEALMEALAVLQQATALDFSGDAEDAVEMYIAAATRFDAVAEVLPTDLAEIVKRNTEEIRRKVEMLRRSRWAHEQLSLFPSFKIQFVPAPIPFEDYRVPRSPFSRVFWLMRLLERSIREGAFLTPSLYVWREIWFQDGCRASLRFVGAKIKYASGLCSAMEPLLSMTTLGDIEKTEKNLRKFVNVERELRNTLDSETGRVTDAKPQRKSVWGALAKKAKSWTHQESSYADCLTWALNALEQGQLFERWHIYFTQAAEGVSPVPPGIQFILDLLQHIGIQLYTGLCVFLLHDMAILVERYQYKSQKSVTRLLPVEPKLESGNASA</sequence>
<comment type="caution">
    <text evidence="1">The sequence shown here is derived from an EMBL/GenBank/DDBJ whole genome shotgun (WGS) entry which is preliminary data.</text>
</comment>
<keyword evidence="2" id="KW-1185">Reference proteome</keyword>
<dbReference type="EMBL" id="JAFJZO010000026">
    <property type="protein sequence ID" value="KAG5501926.1"/>
    <property type="molecule type" value="Genomic_DNA"/>
</dbReference>
<dbReference type="PANTHER" id="PTHR37327:SF1">
    <property type="entry name" value="MICROTUBULE INTERACTING AND TRANSPORT DOMAIN-CONTAINING PROTEIN"/>
    <property type="match status" value="1"/>
</dbReference>
<dbReference type="KEGG" id="phet:94290266"/>
<evidence type="ECO:0000313" key="1">
    <source>
        <dbReference type="EMBL" id="KAG5501926.1"/>
    </source>
</evidence>
<dbReference type="GeneID" id="94290266"/>